<dbReference type="Pfam" id="PF07645">
    <property type="entry name" value="EGF_CA"/>
    <property type="match status" value="2"/>
</dbReference>
<keyword evidence="3" id="KW-0677">Repeat</keyword>
<comment type="caution">
    <text evidence="5">Lacks conserved residue(s) required for the propagation of feature annotation.</text>
</comment>
<gene>
    <name evidence="6" type="ORF">PACLA_8A073582</name>
</gene>
<keyword evidence="1 5" id="KW-0245">EGF-like domain</keyword>
<dbReference type="PROSITE" id="PS00022">
    <property type="entry name" value="EGF_1"/>
    <property type="match status" value="4"/>
</dbReference>
<accession>A0A7D9IWX0</accession>
<dbReference type="SMART" id="SM00179">
    <property type="entry name" value="EGF_CA"/>
    <property type="match status" value="3"/>
</dbReference>
<dbReference type="CDD" id="cd00037">
    <property type="entry name" value="CLECT"/>
    <property type="match status" value="1"/>
</dbReference>
<dbReference type="InterPro" id="IPR018378">
    <property type="entry name" value="C-type_lectin_CS"/>
</dbReference>
<keyword evidence="4 5" id="KW-1015">Disulfide bond</keyword>
<dbReference type="InterPro" id="IPR001881">
    <property type="entry name" value="EGF-like_Ca-bd_dom"/>
</dbReference>
<dbReference type="AlphaFoldDB" id="A0A7D9IWX0"/>
<dbReference type="InterPro" id="IPR000742">
    <property type="entry name" value="EGF"/>
</dbReference>
<dbReference type="PROSITE" id="PS50026">
    <property type="entry name" value="EGF_3"/>
    <property type="match status" value="5"/>
</dbReference>
<dbReference type="PROSITE" id="PS01186">
    <property type="entry name" value="EGF_2"/>
    <property type="match status" value="2"/>
</dbReference>
<dbReference type="SUPFAM" id="SSF57196">
    <property type="entry name" value="EGF/Laminin"/>
    <property type="match status" value="3"/>
</dbReference>
<dbReference type="Gene3D" id="3.10.100.10">
    <property type="entry name" value="Mannose-Binding Protein A, subunit A"/>
    <property type="match status" value="2"/>
</dbReference>
<keyword evidence="7" id="KW-1185">Reference proteome</keyword>
<dbReference type="PANTHER" id="PTHR24049">
    <property type="entry name" value="CRUMBS FAMILY MEMBER"/>
    <property type="match status" value="1"/>
</dbReference>
<dbReference type="InterPro" id="IPR049883">
    <property type="entry name" value="NOTCH1_EGF-like"/>
</dbReference>
<feature type="disulfide bond" evidence="5">
    <location>
        <begin position="312"/>
        <end position="321"/>
    </location>
</feature>
<dbReference type="SMART" id="SM00181">
    <property type="entry name" value="EGF"/>
    <property type="match status" value="5"/>
</dbReference>
<evidence type="ECO:0000256" key="3">
    <source>
        <dbReference type="ARBA" id="ARBA00022737"/>
    </source>
</evidence>
<proteinExistence type="predicted"/>
<dbReference type="Gene3D" id="2.10.25.10">
    <property type="entry name" value="Laminin"/>
    <property type="match status" value="4"/>
</dbReference>
<dbReference type="GO" id="GO:0005886">
    <property type="term" value="C:plasma membrane"/>
    <property type="evidence" value="ECO:0007669"/>
    <property type="project" value="TreeGrafter"/>
</dbReference>
<dbReference type="PROSITE" id="PS00615">
    <property type="entry name" value="C_TYPE_LECTIN_1"/>
    <property type="match status" value="1"/>
</dbReference>
<name>A0A7D9IWX0_PARCT</name>
<dbReference type="GO" id="GO:0045197">
    <property type="term" value="P:establishment or maintenance of epithelial cell apical/basal polarity"/>
    <property type="evidence" value="ECO:0007669"/>
    <property type="project" value="TreeGrafter"/>
</dbReference>
<feature type="disulfide bond" evidence="5">
    <location>
        <begin position="272"/>
        <end position="281"/>
    </location>
</feature>
<dbReference type="InterPro" id="IPR018097">
    <property type="entry name" value="EGF_Ca-bd_CS"/>
</dbReference>
<dbReference type="Pfam" id="PF00059">
    <property type="entry name" value="Lectin_C"/>
    <property type="match status" value="2"/>
</dbReference>
<evidence type="ECO:0000256" key="4">
    <source>
        <dbReference type="ARBA" id="ARBA00023157"/>
    </source>
</evidence>
<dbReference type="PROSITE" id="PS01187">
    <property type="entry name" value="EGF_CA"/>
    <property type="match status" value="2"/>
</dbReference>
<dbReference type="SMART" id="SM00034">
    <property type="entry name" value="CLECT"/>
    <property type="match status" value="1"/>
</dbReference>
<comment type="caution">
    <text evidence="6">The sequence shown here is derived from an EMBL/GenBank/DDBJ whole genome shotgun (WGS) entry which is preliminary data.</text>
</comment>
<dbReference type="Pfam" id="PF00008">
    <property type="entry name" value="EGF"/>
    <property type="match status" value="1"/>
</dbReference>
<dbReference type="FunFam" id="2.10.25.10:FF:000125">
    <property type="entry name" value="Neurogenic locus notch protein-like"/>
    <property type="match status" value="1"/>
</dbReference>
<reference evidence="6" key="1">
    <citation type="submission" date="2020-04" db="EMBL/GenBank/DDBJ databases">
        <authorList>
            <person name="Alioto T."/>
            <person name="Alioto T."/>
            <person name="Gomez Garrido J."/>
        </authorList>
    </citation>
    <scope>NUCLEOTIDE SEQUENCE</scope>
    <source>
        <strain evidence="6">A484AB</strain>
    </source>
</reference>
<dbReference type="OrthoDB" id="283575at2759"/>
<evidence type="ECO:0000256" key="5">
    <source>
        <dbReference type="PROSITE-ProRule" id="PRU00076"/>
    </source>
</evidence>
<dbReference type="GO" id="GO:0007157">
    <property type="term" value="P:heterophilic cell-cell adhesion via plasma membrane cell adhesion molecules"/>
    <property type="evidence" value="ECO:0007669"/>
    <property type="project" value="TreeGrafter"/>
</dbReference>
<dbReference type="PROSITE" id="PS00010">
    <property type="entry name" value="ASX_HYDROXYL"/>
    <property type="match status" value="3"/>
</dbReference>
<dbReference type="CDD" id="cd00054">
    <property type="entry name" value="EGF_CA"/>
    <property type="match status" value="3"/>
</dbReference>
<dbReference type="InterPro" id="IPR051022">
    <property type="entry name" value="Notch_Cell-Fate_Det"/>
</dbReference>
<dbReference type="Proteomes" id="UP001152795">
    <property type="component" value="Unassembled WGS sequence"/>
</dbReference>
<dbReference type="PROSITE" id="PS50041">
    <property type="entry name" value="C_TYPE_LECTIN_2"/>
    <property type="match status" value="2"/>
</dbReference>
<dbReference type="SUPFAM" id="SSF56436">
    <property type="entry name" value="C-type lectin-like"/>
    <property type="match status" value="2"/>
</dbReference>
<evidence type="ECO:0000313" key="7">
    <source>
        <dbReference type="Proteomes" id="UP001152795"/>
    </source>
</evidence>
<dbReference type="InterPro" id="IPR000152">
    <property type="entry name" value="EGF-type_Asp/Asn_hydroxyl_site"/>
</dbReference>
<evidence type="ECO:0000256" key="2">
    <source>
        <dbReference type="ARBA" id="ARBA00022729"/>
    </source>
</evidence>
<evidence type="ECO:0000256" key="1">
    <source>
        <dbReference type="ARBA" id="ARBA00022536"/>
    </source>
</evidence>
<dbReference type="GO" id="GO:0032991">
    <property type="term" value="C:protein-containing complex"/>
    <property type="evidence" value="ECO:0007669"/>
    <property type="project" value="TreeGrafter"/>
</dbReference>
<sequence>MTRIFLLVILFASLSIFAQEVASTQTCADKWKDWGNSWYLFVAPTGTNCNHEASNWTAAQIYCKERGADLVSLTTNDEVNFVYTHTRTVSHRFWVGLIVPVTIPTTEEDTKPTKGTQTDSSLCPNGWRHLVSSCYYFNRTKTTMSRANSSCQNQGGDLVLPRNIAEHDAIWKVAEENKLFQSWIGLHEEQQTNTFYTSDGKLPSYTNWGLSQPDRYTAYGDEKCVIFWQIRPKGEWHDVSCTKHYSYICQKPSCTLSSCQNGEICLNGKCSCQSGFTGSRCDVDIDECKESPGICQNGANCTNTNGSYTCTCTAAYTGRNCSINIDDCKTDDGSSKCLNNGACIDGEAKFSCKCQDPYFGSRCQFVDECKEKKNLCGKGTCGKFQNGSAYCICNGTGYNGIFCENNINECLLPSPQCDDTIATCIDTLGSYECTCKAGYTGKNCEATCGGDEDLILLVQ</sequence>
<dbReference type="InterPro" id="IPR016187">
    <property type="entry name" value="CTDL_fold"/>
</dbReference>
<evidence type="ECO:0000313" key="6">
    <source>
        <dbReference type="EMBL" id="CAB4018888.1"/>
    </source>
</evidence>
<dbReference type="GO" id="GO:0005509">
    <property type="term" value="F:calcium ion binding"/>
    <property type="evidence" value="ECO:0007669"/>
    <property type="project" value="InterPro"/>
</dbReference>
<feature type="disulfide bond" evidence="5">
    <location>
        <begin position="435"/>
        <end position="444"/>
    </location>
</feature>
<dbReference type="FunFam" id="2.10.25.10:FF:000031">
    <property type="entry name" value="neurogenic locus notch homolog protein 3"/>
    <property type="match status" value="1"/>
</dbReference>
<keyword evidence="2" id="KW-0732">Signal</keyword>
<organism evidence="6 7">
    <name type="scientific">Paramuricea clavata</name>
    <name type="common">Red gorgonian</name>
    <name type="synonym">Violescent sea-whip</name>
    <dbReference type="NCBI Taxonomy" id="317549"/>
    <lineage>
        <taxon>Eukaryota</taxon>
        <taxon>Metazoa</taxon>
        <taxon>Cnidaria</taxon>
        <taxon>Anthozoa</taxon>
        <taxon>Octocorallia</taxon>
        <taxon>Malacalcyonacea</taxon>
        <taxon>Plexauridae</taxon>
        <taxon>Paramuricea</taxon>
    </lineage>
</organism>
<protein>
    <submittedName>
        <fullName evidence="6">Neurogenic locus Notch</fullName>
    </submittedName>
</protein>
<feature type="disulfide bond" evidence="5">
    <location>
        <begin position="354"/>
        <end position="363"/>
    </location>
</feature>
<feature type="non-terminal residue" evidence="6">
    <location>
        <position position="1"/>
    </location>
</feature>
<dbReference type="PANTHER" id="PTHR24049:SF22">
    <property type="entry name" value="DROSOPHILA CRUMBS HOMOLOG"/>
    <property type="match status" value="1"/>
</dbReference>
<dbReference type="EMBL" id="CACRXK020010208">
    <property type="protein sequence ID" value="CAB4018888.1"/>
    <property type="molecule type" value="Genomic_DNA"/>
</dbReference>
<dbReference type="InterPro" id="IPR016186">
    <property type="entry name" value="C-type_lectin-like/link_sf"/>
</dbReference>
<dbReference type="InterPro" id="IPR001304">
    <property type="entry name" value="C-type_lectin-like"/>
</dbReference>